<keyword evidence="1" id="KW-0472">Membrane</keyword>
<feature type="transmembrane region" description="Helical" evidence="1">
    <location>
        <begin position="21"/>
        <end position="39"/>
    </location>
</feature>
<dbReference type="OrthoDB" id="86287at2157"/>
<dbReference type="Proteomes" id="UP000011648">
    <property type="component" value="Unassembled WGS sequence"/>
</dbReference>
<reference evidence="2 3" key="1">
    <citation type="journal article" date="2014" name="PLoS Genet.">
        <title>Phylogenetically driven sequencing of extremely halophilic archaea reveals strategies for static and dynamic osmo-response.</title>
        <authorList>
            <person name="Becker E.A."/>
            <person name="Seitzer P.M."/>
            <person name="Tritt A."/>
            <person name="Larsen D."/>
            <person name="Krusor M."/>
            <person name="Yao A.I."/>
            <person name="Wu D."/>
            <person name="Madern D."/>
            <person name="Eisen J.A."/>
            <person name="Darling A.E."/>
            <person name="Facciotti M.T."/>
        </authorList>
    </citation>
    <scope>NUCLEOTIDE SEQUENCE [LARGE SCALE GENOMIC DNA]</scope>
    <source>
        <strain evidence="2 3">DSM 12281</strain>
    </source>
</reference>
<keyword evidence="3" id="KW-1185">Reference proteome</keyword>
<keyword evidence="1" id="KW-1133">Transmembrane helix</keyword>
<dbReference type="RefSeq" id="WP_006827172.1">
    <property type="nucleotide sequence ID" value="NZ_AOIL01000055.1"/>
</dbReference>
<organism evidence="2 3">
    <name type="scientific">Natrialba taiwanensis DSM 12281</name>
    <dbReference type="NCBI Taxonomy" id="1230458"/>
    <lineage>
        <taxon>Archaea</taxon>
        <taxon>Methanobacteriati</taxon>
        <taxon>Methanobacteriota</taxon>
        <taxon>Stenosarchaea group</taxon>
        <taxon>Halobacteria</taxon>
        <taxon>Halobacteriales</taxon>
        <taxon>Natrialbaceae</taxon>
        <taxon>Natrialba</taxon>
    </lineage>
</organism>
<evidence type="ECO:0000313" key="3">
    <source>
        <dbReference type="Proteomes" id="UP000011648"/>
    </source>
</evidence>
<feature type="transmembrane region" description="Helical" evidence="1">
    <location>
        <begin position="258"/>
        <end position="279"/>
    </location>
</feature>
<protein>
    <submittedName>
        <fullName evidence="2">Copper ABC transporter permease</fullName>
    </submittedName>
</protein>
<gene>
    <name evidence="2" type="ORF">C484_17721</name>
</gene>
<dbReference type="STRING" id="1230458.C484_17721"/>
<keyword evidence="1" id="KW-0812">Transmembrane</keyword>
<dbReference type="Pfam" id="PF12679">
    <property type="entry name" value="ABC2_membrane_2"/>
    <property type="match status" value="1"/>
</dbReference>
<dbReference type="EMBL" id="AOIL01000055">
    <property type="protein sequence ID" value="ELY87223.1"/>
    <property type="molecule type" value="Genomic_DNA"/>
</dbReference>
<evidence type="ECO:0000313" key="2">
    <source>
        <dbReference type="EMBL" id="ELY87223.1"/>
    </source>
</evidence>
<feature type="transmembrane region" description="Helical" evidence="1">
    <location>
        <begin position="166"/>
        <end position="186"/>
    </location>
</feature>
<dbReference type="GO" id="GO:0140359">
    <property type="term" value="F:ABC-type transporter activity"/>
    <property type="evidence" value="ECO:0007669"/>
    <property type="project" value="InterPro"/>
</dbReference>
<name>L9ZPY6_9EURY</name>
<comment type="caution">
    <text evidence="2">The sequence shown here is derived from an EMBL/GenBank/DDBJ whole genome shotgun (WGS) entry which is preliminary data.</text>
</comment>
<evidence type="ECO:0000256" key="1">
    <source>
        <dbReference type="SAM" id="Phobius"/>
    </source>
</evidence>
<dbReference type="AlphaFoldDB" id="L9ZPY6"/>
<feature type="transmembrane region" description="Helical" evidence="1">
    <location>
        <begin position="131"/>
        <end position="154"/>
    </location>
</feature>
<proteinExistence type="predicted"/>
<feature type="transmembrane region" description="Helical" evidence="1">
    <location>
        <begin position="101"/>
        <end position="125"/>
    </location>
</feature>
<accession>L9ZPY6</accession>
<sequence>MNSVTAIARTDIADVIHSRTLWGTTGLMTTLVAISWLSLSTELVEQVDTPLLTAIDSFGLWVPLVAIVLGYEAVIGERESGRIRFLLGLPSTRRELIIGKYLSRVSVLVTALVASLGVLAVLVFVRVDEIPLVPLLSAVILLVLYGLAWIGMAVGVSSIVSSKTRAVAVVVSLYALFGPLWEQIVLPACVRFVELVTETTQSINLTGRLTYADEPTWFLYVARLSPLKAFDAARYYIRDLLEIALTGGQTTAAHGPNLFGLAVLLCWAIMPIALGVLFFDRVDLE</sequence>
<dbReference type="PANTHER" id="PTHR43471">
    <property type="entry name" value="ABC TRANSPORTER PERMEASE"/>
    <property type="match status" value="1"/>
</dbReference>
<feature type="transmembrane region" description="Helical" evidence="1">
    <location>
        <begin position="51"/>
        <end position="74"/>
    </location>
</feature>
<dbReference type="PATRIC" id="fig|1230458.4.peg.3594"/>
<dbReference type="GO" id="GO:0005886">
    <property type="term" value="C:plasma membrane"/>
    <property type="evidence" value="ECO:0007669"/>
    <property type="project" value="UniProtKB-SubCell"/>
</dbReference>